<protein>
    <recommendedName>
        <fullName evidence="3">Integrase catalytic domain-containing protein</fullName>
    </recommendedName>
</protein>
<sequence>MGNIPSPRVQEAYAFEHTGVDYFGPILIKEKKFRNRTRVKAYGCVFICMATKTVHIEIVSDMTTDGFLGALRRFIGRKSHPAHIYSDNGSNFDEKQGWINCLLATRAIMCHDEVPPKLQELVWESMNTLLSTHDGVYAGPRCHEETWEPEEEGICPICHRLFSSPPPPVRPWFLAGSWD</sequence>
<comment type="caution">
    <text evidence="1">The sequence shown here is derived from an EMBL/GenBank/DDBJ whole genome shotgun (WGS) entry which is preliminary data.</text>
</comment>
<evidence type="ECO:0008006" key="3">
    <source>
        <dbReference type="Google" id="ProtNLM"/>
    </source>
</evidence>
<dbReference type="Gene3D" id="3.30.420.10">
    <property type="entry name" value="Ribonuclease H-like superfamily/Ribonuclease H"/>
    <property type="match status" value="1"/>
</dbReference>
<dbReference type="SUPFAM" id="SSF53098">
    <property type="entry name" value="Ribonuclease H-like"/>
    <property type="match status" value="1"/>
</dbReference>
<keyword evidence="2" id="KW-1185">Reference proteome</keyword>
<evidence type="ECO:0000313" key="2">
    <source>
        <dbReference type="Proteomes" id="UP001627154"/>
    </source>
</evidence>
<dbReference type="InterPro" id="IPR036397">
    <property type="entry name" value="RNaseH_sf"/>
</dbReference>
<dbReference type="InterPro" id="IPR012337">
    <property type="entry name" value="RNaseH-like_sf"/>
</dbReference>
<proteinExistence type="predicted"/>
<dbReference type="PANTHER" id="PTHR47331">
    <property type="entry name" value="PHD-TYPE DOMAIN-CONTAINING PROTEIN"/>
    <property type="match status" value="1"/>
</dbReference>
<organism evidence="1 2">
    <name type="scientific">Trichogramma kaykai</name>
    <dbReference type="NCBI Taxonomy" id="54128"/>
    <lineage>
        <taxon>Eukaryota</taxon>
        <taxon>Metazoa</taxon>
        <taxon>Ecdysozoa</taxon>
        <taxon>Arthropoda</taxon>
        <taxon>Hexapoda</taxon>
        <taxon>Insecta</taxon>
        <taxon>Pterygota</taxon>
        <taxon>Neoptera</taxon>
        <taxon>Endopterygota</taxon>
        <taxon>Hymenoptera</taxon>
        <taxon>Apocrita</taxon>
        <taxon>Proctotrupomorpha</taxon>
        <taxon>Chalcidoidea</taxon>
        <taxon>Trichogrammatidae</taxon>
        <taxon>Trichogramma</taxon>
    </lineage>
</organism>
<dbReference type="EMBL" id="JBJJXI010000059">
    <property type="protein sequence ID" value="KAL3398487.1"/>
    <property type="molecule type" value="Genomic_DNA"/>
</dbReference>
<dbReference type="Proteomes" id="UP001627154">
    <property type="component" value="Unassembled WGS sequence"/>
</dbReference>
<evidence type="ECO:0000313" key="1">
    <source>
        <dbReference type="EMBL" id="KAL3398487.1"/>
    </source>
</evidence>
<reference evidence="1 2" key="1">
    <citation type="journal article" date="2024" name="bioRxiv">
        <title>A reference genome for Trichogramma kaykai: A tiny desert-dwelling parasitoid wasp with competing sex-ratio distorters.</title>
        <authorList>
            <person name="Culotta J."/>
            <person name="Lindsey A.R."/>
        </authorList>
    </citation>
    <scope>NUCLEOTIDE SEQUENCE [LARGE SCALE GENOMIC DNA]</scope>
    <source>
        <strain evidence="1 2">KSX58</strain>
    </source>
</reference>
<accession>A0ABD2X105</accession>
<dbReference type="AlphaFoldDB" id="A0ABD2X105"/>
<name>A0ABD2X105_9HYME</name>
<gene>
    <name evidence="1" type="ORF">TKK_007643</name>
</gene>
<dbReference type="PANTHER" id="PTHR47331:SF1">
    <property type="entry name" value="GAG-LIKE PROTEIN"/>
    <property type="match status" value="1"/>
</dbReference>